<dbReference type="OrthoDB" id="1808572at2"/>
<evidence type="ECO:0000256" key="1">
    <source>
        <dbReference type="SAM" id="Phobius"/>
    </source>
</evidence>
<keyword evidence="1" id="KW-0812">Transmembrane</keyword>
<proteinExistence type="predicted"/>
<evidence type="ECO:0000313" key="3">
    <source>
        <dbReference type="EMBL" id="PHJ39948.1"/>
    </source>
</evidence>
<reference evidence="3 4" key="1">
    <citation type="submission" date="2013-09" db="EMBL/GenBank/DDBJ databases">
        <title>Biodegradation of hydrocarbons in the deep terrestrial subsurface : characterization of a microbial consortium composed of two Desulfotomaculum species originating from a deep geological formation.</title>
        <authorList>
            <person name="Aullo T."/>
            <person name="Berlendis S."/>
            <person name="Lascourreges J.-F."/>
            <person name="Dessort D."/>
            <person name="Saint-Laurent S."/>
            <person name="Schraauwers B."/>
            <person name="Mas J."/>
            <person name="Magot M."/>
            <person name="Ranchou-Peyruse A."/>
        </authorList>
    </citation>
    <scope>NUCLEOTIDE SEQUENCE [LARGE SCALE GENOMIC DNA]</scope>
    <source>
        <strain evidence="3 4">Bs107</strain>
    </source>
</reference>
<accession>A0A2C6MI08</accession>
<dbReference type="Proteomes" id="UP000222564">
    <property type="component" value="Unassembled WGS sequence"/>
</dbReference>
<keyword evidence="4" id="KW-1185">Reference proteome</keyword>
<dbReference type="EMBL" id="AWQQ01000002">
    <property type="protein sequence ID" value="PHJ39948.1"/>
    <property type="molecule type" value="Genomic_DNA"/>
</dbReference>
<protein>
    <recommendedName>
        <fullName evidence="5">TrbC/VIRB2 family protein</fullName>
    </recommendedName>
</protein>
<dbReference type="AlphaFoldDB" id="A0A2C6MI08"/>
<name>A0A2C6MI08_9FIRM</name>
<feature type="transmembrane region" description="Helical" evidence="1">
    <location>
        <begin position="95"/>
        <end position="119"/>
    </location>
</feature>
<evidence type="ECO:0008006" key="5">
    <source>
        <dbReference type="Google" id="ProtNLM"/>
    </source>
</evidence>
<feature type="chain" id="PRO_5013152259" description="TrbC/VIRB2 family protein" evidence="2">
    <location>
        <begin position="28"/>
        <end position="124"/>
    </location>
</feature>
<comment type="caution">
    <text evidence="3">The sequence shown here is derived from an EMBL/GenBank/DDBJ whole genome shotgun (WGS) entry which is preliminary data.</text>
</comment>
<dbReference type="RefSeq" id="WP_099081819.1">
    <property type="nucleotide sequence ID" value="NZ_AWQQ01000002.1"/>
</dbReference>
<keyword evidence="1" id="KW-0472">Membrane</keyword>
<feature type="signal peptide" evidence="2">
    <location>
        <begin position="1"/>
        <end position="27"/>
    </location>
</feature>
<organism evidence="3 4">
    <name type="scientific">Desulforamulus profundi</name>
    <dbReference type="NCBI Taxonomy" id="1383067"/>
    <lineage>
        <taxon>Bacteria</taxon>
        <taxon>Bacillati</taxon>
        <taxon>Bacillota</taxon>
        <taxon>Clostridia</taxon>
        <taxon>Eubacteriales</taxon>
        <taxon>Peptococcaceae</taxon>
        <taxon>Desulforamulus</taxon>
    </lineage>
</organism>
<evidence type="ECO:0000256" key="2">
    <source>
        <dbReference type="SAM" id="SignalP"/>
    </source>
</evidence>
<gene>
    <name evidence="3" type="ORF">P378_00060</name>
</gene>
<feature type="transmembrane region" description="Helical" evidence="1">
    <location>
        <begin position="65"/>
        <end position="88"/>
    </location>
</feature>
<keyword evidence="1" id="KW-1133">Transmembrane helix</keyword>
<sequence length="124" mass="12993">MRIKYSLILVLFIMTAVLTEFTGVALAAETSPAGIQPVSPTEFAGKIDSAAKSAYKTAEPVIDTIASLVFSCTGIAAFFVLFAGMALFKRVIASLLTAGFGLLVYYGTPLIIGVIKGIALKLVN</sequence>
<evidence type="ECO:0000313" key="4">
    <source>
        <dbReference type="Proteomes" id="UP000222564"/>
    </source>
</evidence>
<keyword evidence="2" id="KW-0732">Signal</keyword>